<comment type="subcellular location">
    <subcellularLocation>
        <location evidence="2">Cytoplasm</location>
    </subcellularLocation>
    <subcellularLocation>
        <location evidence="1">Nucleus</location>
    </subcellularLocation>
</comment>
<dbReference type="OMA" id="MYLTKCI"/>
<keyword evidence="9" id="KW-0539">Nucleus</keyword>
<evidence type="ECO:0000256" key="1">
    <source>
        <dbReference type="ARBA" id="ARBA00004123"/>
    </source>
</evidence>
<keyword evidence="5" id="KW-0963">Cytoplasm</keyword>
<dbReference type="Proteomes" id="UP000688137">
    <property type="component" value="Unassembled WGS sequence"/>
</dbReference>
<evidence type="ECO:0000313" key="10">
    <source>
        <dbReference type="EMBL" id="CAD8105064.1"/>
    </source>
</evidence>
<keyword evidence="8" id="KW-0804">Transcription</keyword>
<dbReference type="EMBL" id="CAJJDM010000129">
    <property type="protein sequence ID" value="CAD8105064.1"/>
    <property type="molecule type" value="Genomic_DNA"/>
</dbReference>
<proteinExistence type="inferred from homology"/>
<sequence>MISKNQIDQVYDFLKSINDGTLESYRKSLPEQWILNQVIDLTCLTPSQRIVCLYYAGEETQCGNALEKRLVLNKEQCGQCNLRQLVDEWSTSNQQNTHQPQSMRAIIQCPSLKHALEHILTTFSIDYLRPVPTTIQSQFNWITLQITDPLWDYTIEVSQEPLVRIKENLLKAQQSKLSQREAQETIDLLNQDQRHVLDSGITPNQLPNLIEYNPDLSSFLLARINQCGISIHEYFECLIQMKISLQSLEVVNKLSNSIKLPEAFLHMYLTKCIQYCEELQPKQQMVSRYVRLVAVFIKTLIKSKTLDPKKMFTEIQGFCIEFSKIPEASQLFKQLKETGVEEKQHQ</sequence>
<evidence type="ECO:0000256" key="3">
    <source>
        <dbReference type="ARBA" id="ARBA00008030"/>
    </source>
</evidence>
<evidence type="ECO:0000313" key="11">
    <source>
        <dbReference type="Proteomes" id="UP000688137"/>
    </source>
</evidence>
<evidence type="ECO:0000256" key="9">
    <source>
        <dbReference type="ARBA" id="ARBA00023242"/>
    </source>
</evidence>
<organism evidence="10 11">
    <name type="scientific">Paramecium primaurelia</name>
    <dbReference type="NCBI Taxonomy" id="5886"/>
    <lineage>
        <taxon>Eukaryota</taxon>
        <taxon>Sar</taxon>
        <taxon>Alveolata</taxon>
        <taxon>Ciliophora</taxon>
        <taxon>Intramacronucleata</taxon>
        <taxon>Oligohymenophorea</taxon>
        <taxon>Peniculida</taxon>
        <taxon>Parameciidae</taxon>
        <taxon>Paramecium</taxon>
    </lineage>
</organism>
<evidence type="ECO:0000256" key="7">
    <source>
        <dbReference type="ARBA" id="ARBA00023158"/>
    </source>
</evidence>
<protein>
    <recommendedName>
        <fullName evidence="4">CCR4-NOT transcription complex subunit 11</fullName>
    </recommendedName>
</protein>
<reference evidence="10" key="1">
    <citation type="submission" date="2021-01" db="EMBL/GenBank/DDBJ databases">
        <authorList>
            <consortium name="Genoscope - CEA"/>
            <person name="William W."/>
        </authorList>
    </citation>
    <scope>NUCLEOTIDE SEQUENCE</scope>
</reference>
<name>A0A8S1PQA7_PARPR</name>
<dbReference type="InterPro" id="IPR019312">
    <property type="entry name" value="CNOT11"/>
</dbReference>
<dbReference type="PANTHER" id="PTHR15975:SF0">
    <property type="entry name" value="CCR4-NOT TRANSCRIPTION COMPLEX SUBUNIT 11"/>
    <property type="match status" value="1"/>
</dbReference>
<comment type="caution">
    <text evidence="10">The sequence shown here is derived from an EMBL/GenBank/DDBJ whole genome shotgun (WGS) entry which is preliminary data.</text>
</comment>
<dbReference type="GO" id="GO:0031047">
    <property type="term" value="P:regulatory ncRNA-mediated gene silencing"/>
    <property type="evidence" value="ECO:0007669"/>
    <property type="project" value="UniProtKB-KW"/>
</dbReference>
<keyword evidence="7" id="KW-0943">RNA-mediated gene silencing</keyword>
<gene>
    <name evidence="10" type="ORF">PPRIM_AZ9-3.1.T1260032</name>
</gene>
<dbReference type="GO" id="GO:0030014">
    <property type="term" value="C:CCR4-NOT complex"/>
    <property type="evidence" value="ECO:0007669"/>
    <property type="project" value="InterPro"/>
</dbReference>
<dbReference type="PANTHER" id="PTHR15975">
    <property type="entry name" value="CCR4-NOT TRANSCRIPTION COMPLEX SUBUNIT 11"/>
    <property type="match status" value="1"/>
</dbReference>
<accession>A0A8S1PQA7</accession>
<comment type="similarity">
    <text evidence="3">Belongs to the CNOT11 family.</text>
</comment>
<evidence type="ECO:0000256" key="2">
    <source>
        <dbReference type="ARBA" id="ARBA00004496"/>
    </source>
</evidence>
<dbReference type="GO" id="GO:0005634">
    <property type="term" value="C:nucleus"/>
    <property type="evidence" value="ECO:0007669"/>
    <property type="project" value="UniProtKB-SubCell"/>
</dbReference>
<evidence type="ECO:0000256" key="5">
    <source>
        <dbReference type="ARBA" id="ARBA00022490"/>
    </source>
</evidence>
<evidence type="ECO:0000256" key="4">
    <source>
        <dbReference type="ARBA" id="ARBA00014872"/>
    </source>
</evidence>
<keyword evidence="11" id="KW-1185">Reference proteome</keyword>
<evidence type="ECO:0000256" key="8">
    <source>
        <dbReference type="ARBA" id="ARBA00023163"/>
    </source>
</evidence>
<dbReference type="GO" id="GO:0005737">
    <property type="term" value="C:cytoplasm"/>
    <property type="evidence" value="ECO:0007669"/>
    <property type="project" value="UniProtKB-SubCell"/>
</dbReference>
<evidence type="ECO:0000256" key="6">
    <source>
        <dbReference type="ARBA" id="ARBA00023015"/>
    </source>
</evidence>
<dbReference type="AlphaFoldDB" id="A0A8S1PQA7"/>
<dbReference type="Pfam" id="PF10155">
    <property type="entry name" value="CNOT11"/>
    <property type="match status" value="1"/>
</dbReference>
<keyword evidence="6" id="KW-0805">Transcription regulation</keyword>